<dbReference type="Proteomes" id="UP000441585">
    <property type="component" value="Unassembled WGS sequence"/>
</dbReference>
<evidence type="ECO:0000259" key="9">
    <source>
        <dbReference type="Pfam" id="PF01648"/>
    </source>
</evidence>
<evidence type="ECO:0000256" key="8">
    <source>
        <dbReference type="HAMAP-Rule" id="MF_00101"/>
    </source>
</evidence>
<dbReference type="HAMAP" id="MF_00101">
    <property type="entry name" value="AcpS"/>
    <property type="match status" value="1"/>
</dbReference>
<reference evidence="10 11" key="1">
    <citation type="submission" date="2019-11" db="EMBL/GenBank/DDBJ databases">
        <title>Bacillus idriensis genome.</title>
        <authorList>
            <person name="Konopka E.N."/>
            <person name="Newman J.D."/>
        </authorList>
    </citation>
    <scope>NUCLEOTIDE SEQUENCE [LARGE SCALE GENOMIC DNA]</scope>
    <source>
        <strain evidence="10 11">DSM 19097</strain>
    </source>
</reference>
<dbReference type="NCBIfam" id="TIGR00556">
    <property type="entry name" value="pantethn_trn"/>
    <property type="match status" value="1"/>
</dbReference>
<evidence type="ECO:0000256" key="5">
    <source>
        <dbReference type="ARBA" id="ARBA00022842"/>
    </source>
</evidence>
<evidence type="ECO:0000256" key="3">
    <source>
        <dbReference type="ARBA" id="ARBA00022723"/>
    </source>
</evidence>
<evidence type="ECO:0000256" key="1">
    <source>
        <dbReference type="ARBA" id="ARBA00022516"/>
    </source>
</evidence>
<gene>
    <name evidence="8" type="primary">acpS</name>
    <name evidence="10" type="ORF">GJU41_21620</name>
</gene>
<dbReference type="RefSeq" id="WP_070878716.1">
    <property type="nucleotide sequence ID" value="NZ_CAJFZX010000016.1"/>
</dbReference>
<evidence type="ECO:0000256" key="6">
    <source>
        <dbReference type="ARBA" id="ARBA00023098"/>
    </source>
</evidence>
<feature type="binding site" evidence="8">
    <location>
        <position position="8"/>
    </location>
    <ligand>
        <name>Mg(2+)</name>
        <dbReference type="ChEBI" id="CHEBI:18420"/>
    </ligand>
</feature>
<protein>
    <recommendedName>
        <fullName evidence="8">Holo-[acyl-carrier-protein] synthase</fullName>
        <shortName evidence="8">Holo-ACP synthase</shortName>
        <ecNumber evidence="8">2.7.8.7</ecNumber>
    </recommendedName>
    <alternativeName>
        <fullName evidence="8">4'-phosphopantetheinyl transferase AcpS</fullName>
    </alternativeName>
</protein>
<dbReference type="Pfam" id="PF01648">
    <property type="entry name" value="ACPS"/>
    <property type="match status" value="1"/>
</dbReference>
<feature type="binding site" evidence="8">
    <location>
        <position position="58"/>
    </location>
    <ligand>
        <name>Mg(2+)</name>
        <dbReference type="ChEBI" id="CHEBI:18420"/>
    </ligand>
</feature>
<keyword evidence="3 8" id="KW-0479">Metal-binding</keyword>
<dbReference type="GO" id="GO:0008897">
    <property type="term" value="F:holo-[acyl-carrier-protein] synthase activity"/>
    <property type="evidence" value="ECO:0007669"/>
    <property type="project" value="UniProtKB-UniRule"/>
</dbReference>
<comment type="subcellular location">
    <subcellularLocation>
        <location evidence="8">Cytoplasm</location>
    </subcellularLocation>
</comment>
<keyword evidence="8" id="KW-0963">Cytoplasm</keyword>
<dbReference type="InterPro" id="IPR004568">
    <property type="entry name" value="Ppantetheine-prot_Trfase_dom"/>
</dbReference>
<comment type="similarity">
    <text evidence="8">Belongs to the P-Pant transferase superfamily. AcpS family.</text>
</comment>
<keyword evidence="6 8" id="KW-0443">Lipid metabolism</keyword>
<dbReference type="EMBL" id="WKKF01000013">
    <property type="protein sequence ID" value="MRX56551.1"/>
    <property type="molecule type" value="Genomic_DNA"/>
</dbReference>
<dbReference type="InterPro" id="IPR008278">
    <property type="entry name" value="4-PPantetheinyl_Trfase_dom"/>
</dbReference>
<keyword evidence="2 8" id="KW-0808">Transferase</keyword>
<dbReference type="GO" id="GO:0000287">
    <property type="term" value="F:magnesium ion binding"/>
    <property type="evidence" value="ECO:0007669"/>
    <property type="project" value="UniProtKB-UniRule"/>
</dbReference>
<keyword evidence="7 8" id="KW-0275">Fatty acid biosynthesis</keyword>
<dbReference type="InterPro" id="IPR037143">
    <property type="entry name" value="4-PPantetheinyl_Trfase_dom_sf"/>
</dbReference>
<evidence type="ECO:0000256" key="4">
    <source>
        <dbReference type="ARBA" id="ARBA00022832"/>
    </source>
</evidence>
<evidence type="ECO:0000256" key="2">
    <source>
        <dbReference type="ARBA" id="ARBA00022679"/>
    </source>
</evidence>
<feature type="domain" description="4'-phosphopantetheinyl transferase" evidence="9">
    <location>
        <begin position="4"/>
        <end position="112"/>
    </location>
</feature>
<comment type="cofactor">
    <cofactor evidence="8">
        <name>Mg(2+)</name>
        <dbReference type="ChEBI" id="CHEBI:18420"/>
    </cofactor>
</comment>
<keyword evidence="11" id="KW-1185">Reference proteome</keyword>
<dbReference type="GO" id="GO:0006633">
    <property type="term" value="P:fatty acid biosynthetic process"/>
    <property type="evidence" value="ECO:0007669"/>
    <property type="project" value="UniProtKB-UniRule"/>
</dbReference>
<sequence length="121" mass="13470">MIKGIGLDLAELERIERLIKRQPKFIDRILTEREKDKFQSHAPRRKIEYAAGRFAAKEAFSKAMGTGIGKELSFKDIEILNDGNGKPAVTMPDLPGFLVHVSITHTKDYAAAQVIIESSSS</sequence>
<dbReference type="Gene3D" id="3.90.470.20">
    <property type="entry name" value="4'-phosphopantetheinyl transferase domain"/>
    <property type="match status" value="1"/>
</dbReference>
<dbReference type="GO" id="GO:0005737">
    <property type="term" value="C:cytoplasm"/>
    <property type="evidence" value="ECO:0007669"/>
    <property type="project" value="UniProtKB-SubCell"/>
</dbReference>
<proteinExistence type="inferred from homology"/>
<keyword evidence="5 8" id="KW-0460">Magnesium</keyword>
<dbReference type="InterPro" id="IPR002582">
    <property type="entry name" value="ACPS"/>
</dbReference>
<organism evidence="10 11">
    <name type="scientific">Metabacillus idriensis</name>
    <dbReference type="NCBI Taxonomy" id="324768"/>
    <lineage>
        <taxon>Bacteria</taxon>
        <taxon>Bacillati</taxon>
        <taxon>Bacillota</taxon>
        <taxon>Bacilli</taxon>
        <taxon>Bacillales</taxon>
        <taxon>Bacillaceae</taxon>
        <taxon>Metabacillus</taxon>
    </lineage>
</organism>
<evidence type="ECO:0000256" key="7">
    <source>
        <dbReference type="ARBA" id="ARBA00023160"/>
    </source>
</evidence>
<comment type="caution">
    <text evidence="10">The sequence shown here is derived from an EMBL/GenBank/DDBJ whole genome shotgun (WGS) entry which is preliminary data.</text>
</comment>
<evidence type="ECO:0000313" key="10">
    <source>
        <dbReference type="EMBL" id="MRX56551.1"/>
    </source>
</evidence>
<dbReference type="SUPFAM" id="SSF56214">
    <property type="entry name" value="4'-phosphopantetheinyl transferase"/>
    <property type="match status" value="1"/>
</dbReference>
<comment type="catalytic activity">
    <reaction evidence="8">
        <text>apo-[ACP] + CoA = holo-[ACP] + adenosine 3',5'-bisphosphate + H(+)</text>
        <dbReference type="Rhea" id="RHEA:12068"/>
        <dbReference type="Rhea" id="RHEA-COMP:9685"/>
        <dbReference type="Rhea" id="RHEA-COMP:9690"/>
        <dbReference type="ChEBI" id="CHEBI:15378"/>
        <dbReference type="ChEBI" id="CHEBI:29999"/>
        <dbReference type="ChEBI" id="CHEBI:57287"/>
        <dbReference type="ChEBI" id="CHEBI:58343"/>
        <dbReference type="ChEBI" id="CHEBI:64479"/>
        <dbReference type="EC" id="2.7.8.7"/>
    </reaction>
</comment>
<dbReference type="AlphaFoldDB" id="A0A6I2MJ32"/>
<name>A0A6I2MJ32_9BACI</name>
<accession>A0A6I2MJ32</accession>
<dbReference type="EC" id="2.7.8.7" evidence="8"/>
<evidence type="ECO:0000313" key="11">
    <source>
        <dbReference type="Proteomes" id="UP000441585"/>
    </source>
</evidence>
<dbReference type="NCBIfam" id="TIGR00516">
    <property type="entry name" value="acpS"/>
    <property type="match status" value="1"/>
</dbReference>
<keyword evidence="1 8" id="KW-0444">Lipid biosynthesis</keyword>
<comment type="function">
    <text evidence="8">Transfers the 4'-phosphopantetheine moiety from coenzyme A to a Ser of acyl-carrier-protein.</text>
</comment>
<keyword evidence="4 8" id="KW-0276">Fatty acid metabolism</keyword>